<evidence type="ECO:0000256" key="5">
    <source>
        <dbReference type="ARBA" id="ARBA00023125"/>
    </source>
</evidence>
<evidence type="ECO:0000256" key="6">
    <source>
        <dbReference type="SAM" id="MobiDB-lite"/>
    </source>
</evidence>
<accession>A0A922FEG5</accession>
<evidence type="ECO:0000256" key="4">
    <source>
        <dbReference type="ARBA" id="ARBA00022884"/>
    </source>
</evidence>
<feature type="domain" description="AtC3H46-like PABC-like" evidence="7">
    <location>
        <begin position="1"/>
        <end position="41"/>
    </location>
</feature>
<feature type="region of interest" description="Disordered" evidence="6">
    <location>
        <begin position="39"/>
        <end position="98"/>
    </location>
</feature>
<dbReference type="AlphaFoldDB" id="A0A922FEG5"/>
<dbReference type="EMBL" id="CM031827">
    <property type="protein sequence ID" value="KAG6720961.1"/>
    <property type="molecule type" value="Genomic_DNA"/>
</dbReference>
<dbReference type="GO" id="GO:0003677">
    <property type="term" value="F:DNA binding"/>
    <property type="evidence" value="ECO:0007669"/>
    <property type="project" value="UniProtKB-KW"/>
</dbReference>
<evidence type="ECO:0000256" key="1">
    <source>
        <dbReference type="ARBA" id="ARBA00022723"/>
    </source>
</evidence>
<evidence type="ECO:0000313" key="8">
    <source>
        <dbReference type="EMBL" id="KAG6720961.1"/>
    </source>
</evidence>
<evidence type="ECO:0000256" key="3">
    <source>
        <dbReference type="ARBA" id="ARBA00022833"/>
    </source>
</evidence>
<gene>
    <name evidence="8" type="ORF">I3842_03G088500</name>
</gene>
<dbReference type="Pfam" id="PF23182">
    <property type="entry name" value="PABC_AtC3H46"/>
    <property type="match status" value="1"/>
</dbReference>
<feature type="compositionally biased region" description="Low complexity" evidence="6">
    <location>
        <begin position="53"/>
        <end position="78"/>
    </location>
</feature>
<feature type="compositionally biased region" description="Pro residues" evidence="6">
    <location>
        <begin position="43"/>
        <end position="52"/>
    </location>
</feature>
<name>A0A922FEG5_CARIL</name>
<keyword evidence="5" id="KW-0238">DNA-binding</keyword>
<dbReference type="GO" id="GO:0003723">
    <property type="term" value="F:RNA binding"/>
    <property type="evidence" value="ECO:0007669"/>
    <property type="project" value="UniProtKB-KW"/>
</dbReference>
<dbReference type="Proteomes" id="UP000811246">
    <property type="component" value="Chromosome 3"/>
</dbReference>
<keyword evidence="4" id="KW-0694">RNA-binding</keyword>
<sequence>MGLLLIQDHGGKEMIRLAFGPEILVQSVILKARKDLGLTSNPPSAPSTPSSPSPFLSSNQLSISRQSSSPTKLLGGINLPPPPLTIPNTSSGSSASWPALSEIQNPDDLISPNNLTVGSFSSSSINTSASSLPFYGIGAIDMVDDFQLQDQLSFLNDGSPTLDPKNQDLFYP</sequence>
<protein>
    <recommendedName>
        <fullName evidence="7">AtC3H46-like PABC-like domain-containing protein</fullName>
    </recommendedName>
</protein>
<proteinExistence type="predicted"/>
<organism evidence="8 9">
    <name type="scientific">Carya illinoinensis</name>
    <name type="common">Pecan</name>
    <dbReference type="NCBI Taxonomy" id="32201"/>
    <lineage>
        <taxon>Eukaryota</taxon>
        <taxon>Viridiplantae</taxon>
        <taxon>Streptophyta</taxon>
        <taxon>Embryophyta</taxon>
        <taxon>Tracheophyta</taxon>
        <taxon>Spermatophyta</taxon>
        <taxon>Magnoliopsida</taxon>
        <taxon>eudicotyledons</taxon>
        <taxon>Gunneridae</taxon>
        <taxon>Pentapetalae</taxon>
        <taxon>rosids</taxon>
        <taxon>fabids</taxon>
        <taxon>Fagales</taxon>
        <taxon>Juglandaceae</taxon>
        <taxon>Carya</taxon>
    </lineage>
</organism>
<evidence type="ECO:0000313" key="9">
    <source>
        <dbReference type="Proteomes" id="UP000811246"/>
    </source>
</evidence>
<feature type="compositionally biased region" description="Low complexity" evidence="6">
    <location>
        <begin position="86"/>
        <end position="98"/>
    </location>
</feature>
<keyword evidence="2" id="KW-0863">Zinc-finger</keyword>
<dbReference type="PANTHER" id="PTHR24009">
    <property type="entry name" value="RNA-BINDING (RRM/RBD/RNP MOTIFS)"/>
    <property type="match status" value="1"/>
</dbReference>
<keyword evidence="3" id="KW-0862">Zinc</keyword>
<reference evidence="8" key="1">
    <citation type="submission" date="2021-01" db="EMBL/GenBank/DDBJ databases">
        <authorList>
            <person name="Lovell J.T."/>
            <person name="Bentley N."/>
            <person name="Bhattarai G."/>
            <person name="Jenkins J.W."/>
            <person name="Sreedasyam A."/>
            <person name="Alarcon Y."/>
            <person name="Bock C."/>
            <person name="Boston L."/>
            <person name="Carlson J."/>
            <person name="Cervantes K."/>
            <person name="Clermont K."/>
            <person name="Krom N."/>
            <person name="Kubenka K."/>
            <person name="Mamidi S."/>
            <person name="Mattison C."/>
            <person name="Monteros M."/>
            <person name="Pisani C."/>
            <person name="Plott C."/>
            <person name="Rajasekar S."/>
            <person name="Rhein H.S."/>
            <person name="Rohla C."/>
            <person name="Song M."/>
            <person name="Hilaire R.S."/>
            <person name="Shu S."/>
            <person name="Wells L."/>
            <person name="Wang X."/>
            <person name="Webber J."/>
            <person name="Heerema R.J."/>
            <person name="Klein P."/>
            <person name="Conner P."/>
            <person name="Grauke L."/>
            <person name="Grimwood J."/>
            <person name="Schmutz J."/>
            <person name="Randall J.J."/>
        </authorList>
    </citation>
    <scope>NUCLEOTIDE SEQUENCE</scope>
    <source>
        <tissue evidence="8">Leaf</tissue>
    </source>
</reference>
<evidence type="ECO:0000256" key="2">
    <source>
        <dbReference type="ARBA" id="ARBA00022771"/>
    </source>
</evidence>
<comment type="caution">
    <text evidence="8">The sequence shown here is derived from an EMBL/GenBank/DDBJ whole genome shotgun (WGS) entry which is preliminary data.</text>
</comment>
<dbReference type="GO" id="GO:0008270">
    <property type="term" value="F:zinc ion binding"/>
    <property type="evidence" value="ECO:0007669"/>
    <property type="project" value="UniProtKB-KW"/>
</dbReference>
<keyword evidence="1" id="KW-0479">Metal-binding</keyword>
<dbReference type="PANTHER" id="PTHR24009:SF3">
    <property type="entry name" value="RNA-BINDING (RRM_RBD_RNP MOTIFS) FAMILY PROTEIN-RELATED"/>
    <property type="match status" value="1"/>
</dbReference>
<evidence type="ECO:0000259" key="7">
    <source>
        <dbReference type="Pfam" id="PF23182"/>
    </source>
</evidence>
<dbReference type="InterPro" id="IPR056276">
    <property type="entry name" value="AtC3H46-like_PABC-like"/>
</dbReference>